<proteinExistence type="predicted"/>
<evidence type="ECO:0000313" key="3">
    <source>
        <dbReference type="Proteomes" id="UP001596087"/>
    </source>
</evidence>
<keyword evidence="3" id="KW-1185">Reference proteome</keyword>
<evidence type="ECO:0000256" key="1">
    <source>
        <dbReference type="SAM" id="SignalP"/>
    </source>
</evidence>
<evidence type="ECO:0008006" key="4">
    <source>
        <dbReference type="Google" id="ProtNLM"/>
    </source>
</evidence>
<dbReference type="Proteomes" id="UP001596087">
    <property type="component" value="Unassembled WGS sequence"/>
</dbReference>
<comment type="caution">
    <text evidence="2">The sequence shown here is derived from an EMBL/GenBank/DDBJ whole genome shotgun (WGS) entry which is preliminary data.</text>
</comment>
<sequence>MDALLAVLAVLASTLSPPPAGAGPARDATPPAVRVLHDWDARRADAWSSGRPAALRPLYVAGSRAGHADRAALAAYAERGLRVRGLRMQVASVEVLERSSTRLVLAVTDRLVTAVAVGGGARWPLPADRWSTRVVALRRGGGPVGAGWQVEEVCAVAQTPAAASTAPTSRCRKR</sequence>
<evidence type="ECO:0000313" key="2">
    <source>
        <dbReference type="EMBL" id="MFC5179609.1"/>
    </source>
</evidence>
<name>A0ABW0BQC1_9ACTN</name>
<gene>
    <name evidence="2" type="ORF">ACFPGP_23250</name>
</gene>
<feature type="signal peptide" evidence="1">
    <location>
        <begin position="1"/>
        <end position="22"/>
    </location>
</feature>
<organism evidence="2 3">
    <name type="scientific">Nocardioides taihuensis</name>
    <dbReference type="NCBI Taxonomy" id="1835606"/>
    <lineage>
        <taxon>Bacteria</taxon>
        <taxon>Bacillati</taxon>
        <taxon>Actinomycetota</taxon>
        <taxon>Actinomycetes</taxon>
        <taxon>Propionibacteriales</taxon>
        <taxon>Nocardioidaceae</taxon>
        <taxon>Nocardioides</taxon>
    </lineage>
</organism>
<reference evidence="3" key="1">
    <citation type="journal article" date="2019" name="Int. J. Syst. Evol. Microbiol.">
        <title>The Global Catalogue of Microorganisms (GCM) 10K type strain sequencing project: providing services to taxonomists for standard genome sequencing and annotation.</title>
        <authorList>
            <consortium name="The Broad Institute Genomics Platform"/>
            <consortium name="The Broad Institute Genome Sequencing Center for Infectious Disease"/>
            <person name="Wu L."/>
            <person name="Ma J."/>
        </authorList>
    </citation>
    <scope>NUCLEOTIDE SEQUENCE [LARGE SCALE GENOMIC DNA]</scope>
    <source>
        <strain evidence="3">DFY41</strain>
    </source>
</reference>
<accession>A0ABW0BQC1</accession>
<dbReference type="RefSeq" id="WP_378593926.1">
    <property type="nucleotide sequence ID" value="NZ_JBHSKD010000029.1"/>
</dbReference>
<feature type="chain" id="PRO_5045653211" description="SnoaL-like domain-containing protein" evidence="1">
    <location>
        <begin position="23"/>
        <end position="174"/>
    </location>
</feature>
<protein>
    <recommendedName>
        <fullName evidence="4">SnoaL-like domain-containing protein</fullName>
    </recommendedName>
</protein>
<keyword evidence="1" id="KW-0732">Signal</keyword>
<dbReference type="EMBL" id="JBHSKD010000029">
    <property type="protein sequence ID" value="MFC5179609.1"/>
    <property type="molecule type" value="Genomic_DNA"/>
</dbReference>